<dbReference type="GO" id="GO:0005524">
    <property type="term" value="F:ATP binding"/>
    <property type="evidence" value="ECO:0007669"/>
    <property type="project" value="UniProtKB-KW"/>
</dbReference>
<reference evidence="5 6" key="1">
    <citation type="submission" date="2019-07" db="EMBL/GenBank/DDBJ databases">
        <title>Whole genome shotgun sequence of Skermanella aerolata NBRC 106429.</title>
        <authorList>
            <person name="Hosoyama A."/>
            <person name="Uohara A."/>
            <person name="Ohji S."/>
            <person name="Ichikawa N."/>
        </authorList>
    </citation>
    <scope>NUCLEOTIDE SEQUENCE [LARGE SCALE GENOMIC DNA]</scope>
    <source>
        <strain evidence="5 6">NBRC 106429</strain>
    </source>
</reference>
<organism evidence="5 6">
    <name type="scientific">Skermanella aerolata</name>
    <dbReference type="NCBI Taxonomy" id="393310"/>
    <lineage>
        <taxon>Bacteria</taxon>
        <taxon>Pseudomonadati</taxon>
        <taxon>Pseudomonadota</taxon>
        <taxon>Alphaproteobacteria</taxon>
        <taxon>Rhodospirillales</taxon>
        <taxon>Azospirillaceae</taxon>
        <taxon>Skermanella</taxon>
    </lineage>
</organism>
<dbReference type="OrthoDB" id="9804785at2"/>
<evidence type="ECO:0000256" key="1">
    <source>
        <dbReference type="ARBA" id="ARBA00006611"/>
    </source>
</evidence>
<dbReference type="SUPFAM" id="SSF160246">
    <property type="entry name" value="EspE N-terminal domain-like"/>
    <property type="match status" value="1"/>
</dbReference>
<evidence type="ECO:0000256" key="2">
    <source>
        <dbReference type="ARBA" id="ARBA00022741"/>
    </source>
</evidence>
<sequence>MTSLADTPSAFSGRSYSLATAGDDFAAGLLESGHLTATSLERARRAAAESGIGLPSAVVNLGIAPENTVAETLARTLSLPLVEADEWPTEAIGDASTRWMEQARLLPLRLEDDHVVVASADPTDAAALHAASLLFDLPVKVRVATHSDIRKAVAKLHDGSASDTHVTTSAADDDLQRLKDLASEAPVVRFVNRMIIQAVESRASDIHLESHEAGPLLWLRIDGDLSPIEPPAPQLHRAVVSRIKILAGLDIAERRLPQDGRIQMTVGGRQIDLRVATVPTLHGESVVLRVLDRGSVELDFGKLGFTGPVLDTWIEAANRPHGIVLVTGPTGSGKTTTLYSSLLKIYDPARKYFTIEDPIEYQLAGINQTQVKPGIGLTFASILRALLRQNPNVVLVGEIRDRETAQTAIEASLTGHLIMSTLHTNDSAGAITRLLEMGVEDYLLSSTINAILAQRLVRTLCPDCREPHPYSKALIERFDLQRLATSGTPTPMHAPGCPSCRGSGWRGRTMITELLVMTDRMRAAAMARGETAKLAELAKSEGMEPLFENGMRKVADGITTVEEILRATLQGGA</sequence>
<dbReference type="SMART" id="SM00382">
    <property type="entry name" value="AAA"/>
    <property type="match status" value="1"/>
</dbReference>
<dbReference type="Pfam" id="PF05157">
    <property type="entry name" value="MshEN"/>
    <property type="match status" value="1"/>
</dbReference>
<feature type="domain" description="AAA+ ATPase" evidence="4">
    <location>
        <begin position="320"/>
        <end position="441"/>
    </location>
</feature>
<dbReference type="InterPro" id="IPR001482">
    <property type="entry name" value="T2SS/T4SS_dom"/>
</dbReference>
<evidence type="ECO:0000313" key="5">
    <source>
        <dbReference type="EMBL" id="GEO39315.1"/>
    </source>
</evidence>
<dbReference type="Gene3D" id="3.40.50.300">
    <property type="entry name" value="P-loop containing nucleotide triphosphate hydrolases"/>
    <property type="match status" value="1"/>
</dbReference>
<dbReference type="FunFam" id="3.40.50.300:FF:000398">
    <property type="entry name" value="Type IV pilus assembly ATPase PilB"/>
    <property type="match status" value="1"/>
</dbReference>
<accession>A0A512DSA3</accession>
<protein>
    <submittedName>
        <fullName evidence="5">Type II secretion system protein E</fullName>
    </submittedName>
</protein>
<comment type="caution">
    <text evidence="5">The sequence shown here is derived from an EMBL/GenBank/DDBJ whole genome shotgun (WGS) entry which is preliminary data.</text>
</comment>
<dbReference type="Gene3D" id="3.30.300.160">
    <property type="entry name" value="Type II secretion system, protein E, N-terminal domain"/>
    <property type="match status" value="1"/>
</dbReference>
<name>A0A512DSA3_9PROT</name>
<dbReference type="PANTHER" id="PTHR30258">
    <property type="entry name" value="TYPE II SECRETION SYSTEM PROTEIN GSPE-RELATED"/>
    <property type="match status" value="1"/>
</dbReference>
<dbReference type="RefSeq" id="WP_052831527.1">
    <property type="nucleotide sequence ID" value="NZ_BJYZ01000015.1"/>
</dbReference>
<dbReference type="CDD" id="cd01129">
    <property type="entry name" value="PulE-GspE-like"/>
    <property type="match status" value="1"/>
</dbReference>
<dbReference type="FunFam" id="3.30.450.90:FF:000001">
    <property type="entry name" value="Type II secretion system ATPase GspE"/>
    <property type="match status" value="1"/>
</dbReference>
<dbReference type="InterPro" id="IPR003593">
    <property type="entry name" value="AAA+_ATPase"/>
</dbReference>
<keyword evidence="6" id="KW-1185">Reference proteome</keyword>
<keyword evidence="3" id="KW-0067">ATP-binding</keyword>
<dbReference type="GO" id="GO:0016887">
    <property type="term" value="F:ATP hydrolysis activity"/>
    <property type="evidence" value="ECO:0007669"/>
    <property type="project" value="TreeGrafter"/>
</dbReference>
<dbReference type="InterPro" id="IPR007831">
    <property type="entry name" value="T2SS_GspE_N"/>
</dbReference>
<dbReference type="Gene3D" id="1.10.40.70">
    <property type="match status" value="1"/>
</dbReference>
<evidence type="ECO:0000259" key="4">
    <source>
        <dbReference type="SMART" id="SM00382"/>
    </source>
</evidence>
<keyword evidence="2" id="KW-0547">Nucleotide-binding</keyword>
<dbReference type="GO" id="GO:0005886">
    <property type="term" value="C:plasma membrane"/>
    <property type="evidence" value="ECO:0007669"/>
    <property type="project" value="TreeGrafter"/>
</dbReference>
<dbReference type="InterPro" id="IPR037257">
    <property type="entry name" value="T2SS_E_N_sf"/>
</dbReference>
<dbReference type="SUPFAM" id="SSF52540">
    <property type="entry name" value="P-loop containing nucleoside triphosphate hydrolases"/>
    <property type="match status" value="1"/>
</dbReference>
<proteinExistence type="inferred from homology"/>
<dbReference type="Gene3D" id="3.30.450.90">
    <property type="match status" value="1"/>
</dbReference>
<evidence type="ECO:0000256" key="3">
    <source>
        <dbReference type="ARBA" id="ARBA00022840"/>
    </source>
</evidence>
<dbReference type="PANTHER" id="PTHR30258:SF2">
    <property type="entry name" value="COMG OPERON PROTEIN 1"/>
    <property type="match status" value="1"/>
</dbReference>
<dbReference type="Pfam" id="PF00437">
    <property type="entry name" value="T2SSE"/>
    <property type="match status" value="1"/>
</dbReference>
<dbReference type="AlphaFoldDB" id="A0A512DSA3"/>
<dbReference type="Proteomes" id="UP000321523">
    <property type="component" value="Unassembled WGS sequence"/>
</dbReference>
<dbReference type="EMBL" id="BJYZ01000015">
    <property type="protein sequence ID" value="GEO39315.1"/>
    <property type="molecule type" value="Genomic_DNA"/>
</dbReference>
<gene>
    <name evidence="5" type="primary">xpsE</name>
    <name evidence="5" type="ORF">SAE02_34630</name>
</gene>
<comment type="similarity">
    <text evidence="1">Belongs to the GSP E family.</text>
</comment>
<evidence type="ECO:0000313" key="6">
    <source>
        <dbReference type="Proteomes" id="UP000321523"/>
    </source>
</evidence>
<dbReference type="InterPro" id="IPR027417">
    <property type="entry name" value="P-loop_NTPase"/>
</dbReference>